<proteinExistence type="predicted"/>
<dbReference type="KEGG" id="dpd:Deipe_3365"/>
<dbReference type="AlphaFoldDB" id="L0A6X9"/>
<reference evidence="3" key="1">
    <citation type="submission" date="2012-03" db="EMBL/GenBank/DDBJ databases">
        <title>Complete sequence of chromosome of Deinococcus peraridilitoris DSM 19664.</title>
        <authorList>
            <person name="Lucas S."/>
            <person name="Copeland A."/>
            <person name="Lapidus A."/>
            <person name="Glavina del Rio T."/>
            <person name="Dalin E."/>
            <person name="Tice H."/>
            <person name="Bruce D."/>
            <person name="Goodwin L."/>
            <person name="Pitluck S."/>
            <person name="Peters L."/>
            <person name="Mikhailova N."/>
            <person name="Lu M."/>
            <person name="Kyrpides N."/>
            <person name="Mavromatis K."/>
            <person name="Ivanova N."/>
            <person name="Brettin T."/>
            <person name="Detter J.C."/>
            <person name="Han C."/>
            <person name="Larimer F."/>
            <person name="Land M."/>
            <person name="Hauser L."/>
            <person name="Markowitz V."/>
            <person name="Cheng J.-F."/>
            <person name="Hugenholtz P."/>
            <person name="Woyke T."/>
            <person name="Wu D."/>
            <person name="Pukall R."/>
            <person name="Steenblock K."/>
            <person name="Brambilla E."/>
            <person name="Klenk H.-P."/>
            <person name="Eisen J.A."/>
        </authorList>
    </citation>
    <scope>NUCLEOTIDE SEQUENCE [LARGE SCALE GENOMIC DNA]</scope>
    <source>
        <strain evidence="3">DSM 19664 / LMG 22246 / CIP 109416 / KR-200</strain>
    </source>
</reference>
<dbReference type="Proteomes" id="UP000010467">
    <property type="component" value="Chromosome"/>
</dbReference>
<feature type="compositionally biased region" description="Polar residues" evidence="1">
    <location>
        <begin position="27"/>
        <end position="42"/>
    </location>
</feature>
<name>L0A6X9_DEIPD</name>
<protein>
    <submittedName>
        <fullName evidence="2">Uncharacterized protein</fullName>
    </submittedName>
</protein>
<evidence type="ECO:0000313" key="3">
    <source>
        <dbReference type="Proteomes" id="UP000010467"/>
    </source>
</evidence>
<evidence type="ECO:0000256" key="1">
    <source>
        <dbReference type="SAM" id="MobiDB-lite"/>
    </source>
</evidence>
<sequence>MTDGQANNRQYEQNVEQERVQIIPTGTRRTSCLTATGKSTGTRRPGNNDIPTGGAPGVQGS</sequence>
<keyword evidence="3" id="KW-1185">Reference proteome</keyword>
<feature type="compositionally biased region" description="Polar residues" evidence="1">
    <location>
        <begin position="1"/>
        <end position="14"/>
    </location>
</feature>
<feature type="region of interest" description="Disordered" evidence="1">
    <location>
        <begin position="1"/>
        <end position="61"/>
    </location>
</feature>
<gene>
    <name evidence="2" type="ordered locus">Deipe_3365</name>
</gene>
<dbReference type="EMBL" id="CP003382">
    <property type="protein sequence ID" value="AFZ68805.1"/>
    <property type="molecule type" value="Genomic_DNA"/>
</dbReference>
<dbReference type="HOGENOM" id="CLU_2914856_0_0_0"/>
<evidence type="ECO:0000313" key="2">
    <source>
        <dbReference type="EMBL" id="AFZ68805.1"/>
    </source>
</evidence>
<accession>L0A6X9</accession>
<organism evidence="2 3">
    <name type="scientific">Deinococcus peraridilitoris (strain DSM 19664 / LMG 22246 / CIP 109416 / KR-200)</name>
    <dbReference type="NCBI Taxonomy" id="937777"/>
    <lineage>
        <taxon>Bacteria</taxon>
        <taxon>Thermotogati</taxon>
        <taxon>Deinococcota</taxon>
        <taxon>Deinococci</taxon>
        <taxon>Deinococcales</taxon>
        <taxon>Deinococcaceae</taxon>
        <taxon>Deinococcus</taxon>
    </lineage>
</organism>